<dbReference type="AlphaFoldDB" id="A0A235BXP4"/>
<dbReference type="GO" id="GO:0003743">
    <property type="term" value="F:translation initiation factor activity"/>
    <property type="evidence" value="ECO:0007669"/>
    <property type="project" value="UniProtKB-UniRule"/>
</dbReference>
<evidence type="ECO:0000256" key="3">
    <source>
        <dbReference type="ARBA" id="ARBA00022917"/>
    </source>
</evidence>
<evidence type="ECO:0000313" key="10">
    <source>
        <dbReference type="Proteomes" id="UP000215215"/>
    </source>
</evidence>
<name>A0A235BXP4_UNCW3</name>
<dbReference type="FunFam" id="3.30.110.10:FF:000001">
    <property type="entry name" value="Translation initiation factor IF-3"/>
    <property type="match status" value="1"/>
</dbReference>
<dbReference type="InterPro" id="IPR019814">
    <property type="entry name" value="Translation_initiation_fac_3_N"/>
</dbReference>
<dbReference type="EMBL" id="NOZQ01000045">
    <property type="protein sequence ID" value="OYD16919.1"/>
    <property type="molecule type" value="Genomic_DNA"/>
</dbReference>
<dbReference type="GO" id="GO:0016020">
    <property type="term" value="C:membrane"/>
    <property type="evidence" value="ECO:0007669"/>
    <property type="project" value="TreeGrafter"/>
</dbReference>
<dbReference type="PROSITE" id="PS00938">
    <property type="entry name" value="IF3"/>
    <property type="match status" value="1"/>
</dbReference>
<dbReference type="PANTHER" id="PTHR10938:SF0">
    <property type="entry name" value="TRANSLATION INITIATION FACTOR IF-3, MITOCHONDRIAL"/>
    <property type="match status" value="1"/>
</dbReference>
<evidence type="ECO:0000313" key="9">
    <source>
        <dbReference type="EMBL" id="OYD16919.1"/>
    </source>
</evidence>
<dbReference type="Pfam" id="PF05198">
    <property type="entry name" value="IF3_N"/>
    <property type="match status" value="1"/>
</dbReference>
<keyword evidence="2 4" id="KW-0396">Initiation factor</keyword>
<comment type="subcellular location">
    <subcellularLocation>
        <location evidence="4 6">Cytoplasm</location>
    </subcellularLocation>
</comment>
<dbReference type="InterPro" id="IPR019815">
    <property type="entry name" value="Translation_initiation_fac_3_C"/>
</dbReference>
<evidence type="ECO:0000256" key="2">
    <source>
        <dbReference type="ARBA" id="ARBA00022540"/>
    </source>
</evidence>
<dbReference type="GO" id="GO:0032790">
    <property type="term" value="P:ribosome disassembly"/>
    <property type="evidence" value="ECO:0007669"/>
    <property type="project" value="TreeGrafter"/>
</dbReference>
<evidence type="ECO:0000256" key="4">
    <source>
        <dbReference type="HAMAP-Rule" id="MF_00080"/>
    </source>
</evidence>
<evidence type="ECO:0000256" key="5">
    <source>
        <dbReference type="NCBIfam" id="TIGR00168"/>
    </source>
</evidence>
<dbReference type="FunFam" id="3.10.20.80:FF:000001">
    <property type="entry name" value="Translation initiation factor IF-3"/>
    <property type="match status" value="1"/>
</dbReference>
<dbReference type="Gene3D" id="3.30.110.10">
    <property type="entry name" value="Translation initiation factor 3 (IF-3), C-terminal domain"/>
    <property type="match status" value="1"/>
</dbReference>
<dbReference type="GO" id="GO:0005829">
    <property type="term" value="C:cytosol"/>
    <property type="evidence" value="ECO:0007669"/>
    <property type="project" value="TreeGrafter"/>
</dbReference>
<dbReference type="SUPFAM" id="SSF55200">
    <property type="entry name" value="Translation initiation factor IF3, C-terminal domain"/>
    <property type="match status" value="1"/>
</dbReference>
<evidence type="ECO:0000256" key="6">
    <source>
        <dbReference type="RuleBase" id="RU000646"/>
    </source>
</evidence>
<evidence type="ECO:0000259" key="8">
    <source>
        <dbReference type="Pfam" id="PF05198"/>
    </source>
</evidence>
<feature type="domain" description="Translation initiation factor 3 N-terminal" evidence="8">
    <location>
        <begin position="13"/>
        <end position="81"/>
    </location>
</feature>
<comment type="caution">
    <text evidence="9">The sequence shown here is derived from an EMBL/GenBank/DDBJ whole genome shotgun (WGS) entry which is preliminary data.</text>
</comment>
<keyword evidence="4" id="KW-0963">Cytoplasm</keyword>
<evidence type="ECO:0000256" key="1">
    <source>
        <dbReference type="ARBA" id="ARBA00005439"/>
    </source>
</evidence>
<dbReference type="InterPro" id="IPR019813">
    <property type="entry name" value="Translation_initiation_fac3_CS"/>
</dbReference>
<accession>A0A235BXP4</accession>
<protein>
    <recommendedName>
        <fullName evidence="4 5">Translation initiation factor IF-3</fullName>
    </recommendedName>
</protein>
<comment type="function">
    <text evidence="4 6">IF-3 binds to the 30S ribosomal subunit and shifts the equilibrium between 70S ribosomes and their 50S and 30S subunits in favor of the free subunits, thus enhancing the availability of 30S subunits on which protein synthesis initiation begins.</text>
</comment>
<dbReference type="InterPro" id="IPR036787">
    <property type="entry name" value="T_IF-3_N_sf"/>
</dbReference>
<dbReference type="HAMAP" id="MF_00080">
    <property type="entry name" value="IF_3"/>
    <property type="match status" value="1"/>
</dbReference>
<reference evidence="9 10" key="1">
    <citation type="submission" date="2017-07" db="EMBL/GenBank/DDBJ databases">
        <title>Recovery of genomes from metagenomes via a dereplication, aggregation, and scoring strategy.</title>
        <authorList>
            <person name="Sieber C.M."/>
            <person name="Probst A.J."/>
            <person name="Sharrar A."/>
            <person name="Thomas B.C."/>
            <person name="Hess M."/>
            <person name="Tringe S.G."/>
            <person name="Banfield J.F."/>
        </authorList>
    </citation>
    <scope>NUCLEOTIDE SEQUENCE [LARGE SCALE GENOMIC DNA]</scope>
    <source>
        <strain evidence="9">JGI_Cruoil_03_44_89</strain>
    </source>
</reference>
<dbReference type="InterPro" id="IPR001288">
    <property type="entry name" value="Translation_initiation_fac_3"/>
</dbReference>
<dbReference type="Gene3D" id="3.10.20.80">
    <property type="entry name" value="Translation initiation factor 3 (IF-3), N-terminal domain"/>
    <property type="match status" value="1"/>
</dbReference>
<keyword evidence="3 4" id="KW-0648">Protein biosynthesis</keyword>
<feature type="domain" description="Translation initiation factor 3 C-terminal" evidence="7">
    <location>
        <begin position="87"/>
        <end position="171"/>
    </location>
</feature>
<organism evidence="9 10">
    <name type="scientific">candidate division WOR-3 bacterium JGI_Cruoil_03_44_89</name>
    <dbReference type="NCBI Taxonomy" id="1973748"/>
    <lineage>
        <taxon>Bacteria</taxon>
        <taxon>Bacteria division WOR-3</taxon>
    </lineage>
</organism>
<dbReference type="Pfam" id="PF00707">
    <property type="entry name" value="IF3_C"/>
    <property type="match status" value="1"/>
</dbReference>
<gene>
    <name evidence="4" type="primary">infC</name>
    <name evidence="9" type="ORF">CH333_02290</name>
</gene>
<dbReference type="SUPFAM" id="SSF54364">
    <property type="entry name" value="Translation initiation factor IF3, N-terminal domain"/>
    <property type="match status" value="1"/>
</dbReference>
<comment type="subunit">
    <text evidence="4 6">Monomer.</text>
</comment>
<dbReference type="Proteomes" id="UP000215215">
    <property type="component" value="Unassembled WGS sequence"/>
</dbReference>
<evidence type="ECO:0000259" key="7">
    <source>
        <dbReference type="Pfam" id="PF00707"/>
    </source>
</evidence>
<sequence length="188" mass="22220">MRQTRIHVRRVRVNERIRVPRVRLIDETGKQIGTVLRAEALQLARSKSLDLVEIAPHERPPVCKIMDYGKYLYQEKQKQKQKRQKVIKIKELKLGVKIQEHDYLTKLKFAREFLGNGNRLKIRIFFRGREIVHRDRGKEILEKMVDDLSDISKVELPSKMEGRQMVMQLIPVKGAKNAKTKDQKSRKE</sequence>
<dbReference type="GO" id="GO:0043022">
    <property type="term" value="F:ribosome binding"/>
    <property type="evidence" value="ECO:0007669"/>
    <property type="project" value="UniProtKB-ARBA"/>
</dbReference>
<dbReference type="PANTHER" id="PTHR10938">
    <property type="entry name" value="TRANSLATION INITIATION FACTOR IF-3"/>
    <property type="match status" value="1"/>
</dbReference>
<comment type="similarity">
    <text evidence="1 4 6">Belongs to the IF-3 family.</text>
</comment>
<dbReference type="InterPro" id="IPR036788">
    <property type="entry name" value="T_IF-3_C_sf"/>
</dbReference>
<proteinExistence type="inferred from homology"/>
<dbReference type="NCBIfam" id="TIGR00168">
    <property type="entry name" value="infC"/>
    <property type="match status" value="1"/>
</dbReference>